<gene>
    <name evidence="4" type="ORF">ACKW6Q_20060</name>
</gene>
<evidence type="ECO:0000313" key="4">
    <source>
        <dbReference type="EMBL" id="MFN1219266.1"/>
    </source>
</evidence>
<dbReference type="Gene3D" id="3.40.50.2300">
    <property type="match status" value="1"/>
</dbReference>
<evidence type="ECO:0000259" key="3">
    <source>
        <dbReference type="PROSITE" id="PS00622"/>
    </source>
</evidence>
<dbReference type="SUPFAM" id="SSF46894">
    <property type="entry name" value="C-terminal effector domain of the bipartite response regulators"/>
    <property type="match status" value="1"/>
</dbReference>
<dbReference type="SMART" id="SM00448">
    <property type="entry name" value="REC"/>
    <property type="match status" value="1"/>
</dbReference>
<dbReference type="Proteomes" id="UP001634154">
    <property type="component" value="Unassembled WGS sequence"/>
</dbReference>
<evidence type="ECO:0000313" key="5">
    <source>
        <dbReference type="Proteomes" id="UP001634154"/>
    </source>
</evidence>
<dbReference type="RefSeq" id="WP_409357998.1">
    <property type="nucleotide sequence ID" value="NZ_JBJXVJ010000004.1"/>
</dbReference>
<organism evidence="4 5">
    <name type="scientific">Chryseobacterium kwangjuense</name>
    <dbReference type="NCBI Taxonomy" id="267125"/>
    <lineage>
        <taxon>Bacteria</taxon>
        <taxon>Pseudomonadati</taxon>
        <taxon>Bacteroidota</taxon>
        <taxon>Flavobacteriia</taxon>
        <taxon>Flavobacteriales</taxon>
        <taxon>Weeksellaceae</taxon>
        <taxon>Chryseobacterium group</taxon>
        <taxon>Chryseobacterium</taxon>
    </lineage>
</organism>
<sequence length="210" mass="23893">MDTQIAILDDHPILVQGLKMMLDHEKDFNIVATFLNGNDIVNFMSDHRVDVILLDVTLPDKDGIELCREIKSTFPECRIIMLSNHMERSIIMKCMQNGANGYLLKNISVSDLLQSIKEVMAGNIVFCNDTKKIISKILSNQPIEPIHLTKREKQIIRLLAQGKTSNNIAQELFLSPLTVDTYRKNLLQKFQVKNSAELVSMAIQKNIIEE</sequence>
<keyword evidence="5" id="KW-1185">Reference proteome</keyword>
<dbReference type="Pfam" id="PF00072">
    <property type="entry name" value="Response_reg"/>
    <property type="match status" value="1"/>
</dbReference>
<protein>
    <submittedName>
        <fullName evidence="4">Response regulator</fullName>
    </submittedName>
</protein>
<dbReference type="InterPro" id="IPR001789">
    <property type="entry name" value="Sig_transdc_resp-reg_receiver"/>
</dbReference>
<name>A0ABW9K7H0_9FLAO</name>
<reference evidence="4 5" key="1">
    <citation type="submission" date="2024-12" db="EMBL/GenBank/DDBJ databases">
        <title>Draft genome sequence of Chryseobacterium kwangjuense AG447.</title>
        <authorList>
            <person name="Cheptsov V.S."/>
            <person name="Belov A."/>
            <person name="Zavarzina A.G."/>
        </authorList>
    </citation>
    <scope>NUCLEOTIDE SEQUENCE [LARGE SCALE GENOMIC DNA]</scope>
    <source>
        <strain evidence="4 5">AG447</strain>
    </source>
</reference>
<evidence type="ECO:0000256" key="1">
    <source>
        <dbReference type="ARBA" id="ARBA00022553"/>
    </source>
</evidence>
<dbReference type="PANTHER" id="PTHR43214:SF43">
    <property type="entry name" value="TWO-COMPONENT RESPONSE REGULATOR"/>
    <property type="match status" value="1"/>
</dbReference>
<keyword evidence="1" id="KW-0597">Phosphoprotein</keyword>
<dbReference type="PANTHER" id="PTHR43214">
    <property type="entry name" value="TWO-COMPONENT RESPONSE REGULATOR"/>
    <property type="match status" value="1"/>
</dbReference>
<proteinExistence type="predicted"/>
<dbReference type="SMART" id="SM00421">
    <property type="entry name" value="HTH_LUXR"/>
    <property type="match status" value="1"/>
</dbReference>
<dbReference type="EMBL" id="JBJXVJ010000004">
    <property type="protein sequence ID" value="MFN1219266.1"/>
    <property type="molecule type" value="Genomic_DNA"/>
</dbReference>
<dbReference type="InterPro" id="IPR011006">
    <property type="entry name" value="CheY-like_superfamily"/>
</dbReference>
<dbReference type="PROSITE" id="PS00622">
    <property type="entry name" value="HTH_LUXR_1"/>
    <property type="match status" value="1"/>
</dbReference>
<dbReference type="CDD" id="cd17535">
    <property type="entry name" value="REC_NarL-like"/>
    <property type="match status" value="1"/>
</dbReference>
<accession>A0ABW9K7H0</accession>
<dbReference type="SUPFAM" id="SSF52172">
    <property type="entry name" value="CheY-like"/>
    <property type="match status" value="1"/>
</dbReference>
<evidence type="ECO:0000256" key="2">
    <source>
        <dbReference type="ARBA" id="ARBA00023125"/>
    </source>
</evidence>
<dbReference type="InterPro" id="IPR000792">
    <property type="entry name" value="Tscrpt_reg_LuxR_C"/>
</dbReference>
<feature type="domain" description="HTH luxR-type" evidence="3">
    <location>
        <begin position="162"/>
        <end position="189"/>
    </location>
</feature>
<dbReference type="InterPro" id="IPR058245">
    <property type="entry name" value="NreC/VraR/RcsB-like_REC"/>
</dbReference>
<dbReference type="Pfam" id="PF00196">
    <property type="entry name" value="GerE"/>
    <property type="match status" value="1"/>
</dbReference>
<dbReference type="CDD" id="cd06170">
    <property type="entry name" value="LuxR_C_like"/>
    <property type="match status" value="1"/>
</dbReference>
<keyword evidence="2" id="KW-0238">DNA-binding</keyword>
<dbReference type="PRINTS" id="PR00038">
    <property type="entry name" value="HTHLUXR"/>
</dbReference>
<comment type="caution">
    <text evidence="4">The sequence shown here is derived from an EMBL/GenBank/DDBJ whole genome shotgun (WGS) entry which is preliminary data.</text>
</comment>
<dbReference type="InterPro" id="IPR016032">
    <property type="entry name" value="Sig_transdc_resp-reg_C-effctor"/>
</dbReference>
<dbReference type="InterPro" id="IPR039420">
    <property type="entry name" value="WalR-like"/>
</dbReference>